<gene>
    <name evidence="8" type="ORF">DVS28_a0181</name>
</gene>
<dbReference type="SUPFAM" id="SSF46785">
    <property type="entry name" value="Winged helix' DNA-binding domain"/>
    <property type="match status" value="1"/>
</dbReference>
<reference evidence="8 9" key="1">
    <citation type="submission" date="2018-09" db="EMBL/GenBank/DDBJ databases">
        <title>Complete genome sequence of Euzebya sp. DY32-46 isolated from seawater of Pacific Ocean.</title>
        <authorList>
            <person name="Xu L."/>
            <person name="Wu Y.-H."/>
            <person name="Xu X.-W."/>
        </authorList>
    </citation>
    <scope>NUCLEOTIDE SEQUENCE [LARGE SCALE GENOMIC DNA]</scope>
    <source>
        <strain evidence="8 9">DY32-46</strain>
    </source>
</reference>
<dbReference type="GO" id="GO:0045892">
    <property type="term" value="P:negative regulation of DNA-templated transcription"/>
    <property type="evidence" value="ECO:0007669"/>
    <property type="project" value="TreeGrafter"/>
</dbReference>
<keyword evidence="1" id="KW-0805">Transcription regulation</keyword>
<evidence type="ECO:0000256" key="5">
    <source>
        <dbReference type="ARBA" id="ARBA00070406"/>
    </source>
</evidence>
<evidence type="ECO:0000259" key="6">
    <source>
        <dbReference type="PROSITE" id="PS51077"/>
    </source>
</evidence>
<dbReference type="EMBL" id="CP031165">
    <property type="protein sequence ID" value="AXV04889.1"/>
    <property type="molecule type" value="Genomic_DNA"/>
</dbReference>
<dbReference type="GO" id="GO:0003700">
    <property type="term" value="F:DNA-binding transcription factor activity"/>
    <property type="evidence" value="ECO:0007669"/>
    <property type="project" value="TreeGrafter"/>
</dbReference>
<feature type="domain" description="IclR-ED" evidence="7">
    <location>
        <begin position="86"/>
        <end position="264"/>
    </location>
</feature>
<dbReference type="InterPro" id="IPR029016">
    <property type="entry name" value="GAF-like_dom_sf"/>
</dbReference>
<organism evidence="8 9">
    <name type="scientific">Euzebya pacifica</name>
    <dbReference type="NCBI Taxonomy" id="1608957"/>
    <lineage>
        <taxon>Bacteria</taxon>
        <taxon>Bacillati</taxon>
        <taxon>Actinomycetota</taxon>
        <taxon>Nitriliruptoria</taxon>
        <taxon>Euzebyales</taxon>
    </lineage>
</organism>
<evidence type="ECO:0000313" key="8">
    <source>
        <dbReference type="EMBL" id="AXV04889.1"/>
    </source>
</evidence>
<dbReference type="InterPro" id="IPR014757">
    <property type="entry name" value="Tscrpt_reg_IclR_C"/>
</dbReference>
<feature type="domain" description="HTH iclR-type" evidence="6">
    <location>
        <begin position="22"/>
        <end position="85"/>
    </location>
</feature>
<protein>
    <recommendedName>
        <fullName evidence="5">Glycerol operon regulatory protein</fullName>
    </recommendedName>
</protein>
<comment type="function">
    <text evidence="4">May be an activator protein for the gylABX operon.</text>
</comment>
<evidence type="ECO:0000313" key="9">
    <source>
        <dbReference type="Proteomes" id="UP000264006"/>
    </source>
</evidence>
<evidence type="ECO:0000256" key="3">
    <source>
        <dbReference type="ARBA" id="ARBA00023163"/>
    </source>
</evidence>
<sequence length="275" mass="30604">MLRRPLVVTGDRVSEGESKQLIATVERAADVLTLFTTVESSDLGVTEIAKELELSKAVVHRVLNTLVSKGFIETDDRTRRYRLGPAVLALGEAYVERLDLRAHALWFMRKLSDTTGETATVSLRYEHEQFYVDQITPSRQVKLSVSLGRRRALHDGAPALVFLSLLDEQEREAYIAEHGRTGEIPDPDALRQELALIREQGYATDEGDGPSEPSSIAAPILDHRGEPTAVIGLCGPRERFADVRDEAITLLLDATTHLSYHLGRPRNWAISPPEF</sequence>
<proteinExistence type="predicted"/>
<accession>A0A346XRP2</accession>
<dbReference type="InterPro" id="IPR036388">
    <property type="entry name" value="WH-like_DNA-bd_sf"/>
</dbReference>
<dbReference type="Pfam" id="PF09339">
    <property type="entry name" value="HTH_IclR"/>
    <property type="match status" value="1"/>
</dbReference>
<dbReference type="PANTHER" id="PTHR30136:SF24">
    <property type="entry name" value="HTH-TYPE TRANSCRIPTIONAL REPRESSOR ALLR"/>
    <property type="match status" value="1"/>
</dbReference>
<evidence type="ECO:0000256" key="2">
    <source>
        <dbReference type="ARBA" id="ARBA00023125"/>
    </source>
</evidence>
<dbReference type="Pfam" id="PF01614">
    <property type="entry name" value="IclR_C"/>
    <property type="match status" value="1"/>
</dbReference>
<dbReference type="PROSITE" id="PS51078">
    <property type="entry name" value="ICLR_ED"/>
    <property type="match status" value="1"/>
</dbReference>
<keyword evidence="3" id="KW-0804">Transcription</keyword>
<dbReference type="PANTHER" id="PTHR30136">
    <property type="entry name" value="HELIX-TURN-HELIX TRANSCRIPTIONAL REGULATOR, ICLR FAMILY"/>
    <property type="match status" value="1"/>
</dbReference>
<dbReference type="Gene3D" id="3.30.450.40">
    <property type="match status" value="1"/>
</dbReference>
<dbReference type="InterPro" id="IPR036390">
    <property type="entry name" value="WH_DNA-bd_sf"/>
</dbReference>
<keyword evidence="9" id="KW-1185">Reference proteome</keyword>
<evidence type="ECO:0000259" key="7">
    <source>
        <dbReference type="PROSITE" id="PS51078"/>
    </source>
</evidence>
<dbReference type="FunFam" id="1.10.10.10:FF:000056">
    <property type="entry name" value="IclR family transcriptional regulator"/>
    <property type="match status" value="1"/>
</dbReference>
<dbReference type="Gene3D" id="1.10.10.10">
    <property type="entry name" value="Winged helix-like DNA-binding domain superfamily/Winged helix DNA-binding domain"/>
    <property type="match status" value="1"/>
</dbReference>
<dbReference type="KEGG" id="euz:DVS28_a0181"/>
<dbReference type="InterPro" id="IPR050707">
    <property type="entry name" value="HTH_MetabolicPath_Reg"/>
</dbReference>
<dbReference type="Proteomes" id="UP000264006">
    <property type="component" value="Chromosome"/>
</dbReference>
<name>A0A346XRP2_9ACTN</name>
<evidence type="ECO:0000256" key="1">
    <source>
        <dbReference type="ARBA" id="ARBA00023015"/>
    </source>
</evidence>
<dbReference type="AlphaFoldDB" id="A0A346XRP2"/>
<dbReference type="SUPFAM" id="SSF55781">
    <property type="entry name" value="GAF domain-like"/>
    <property type="match status" value="1"/>
</dbReference>
<dbReference type="SMART" id="SM00346">
    <property type="entry name" value="HTH_ICLR"/>
    <property type="match status" value="1"/>
</dbReference>
<dbReference type="GO" id="GO:0003677">
    <property type="term" value="F:DNA binding"/>
    <property type="evidence" value="ECO:0007669"/>
    <property type="project" value="UniProtKB-KW"/>
</dbReference>
<dbReference type="InterPro" id="IPR005471">
    <property type="entry name" value="Tscrpt_reg_IclR_N"/>
</dbReference>
<evidence type="ECO:0000256" key="4">
    <source>
        <dbReference type="ARBA" id="ARBA00058938"/>
    </source>
</evidence>
<dbReference type="PROSITE" id="PS51077">
    <property type="entry name" value="HTH_ICLR"/>
    <property type="match status" value="1"/>
</dbReference>
<keyword evidence="2" id="KW-0238">DNA-binding</keyword>